<dbReference type="OrthoDB" id="9814206at2"/>
<evidence type="ECO:0000256" key="3">
    <source>
        <dbReference type="ARBA" id="ARBA00022475"/>
    </source>
</evidence>
<feature type="transmembrane region" description="Helical" evidence="7">
    <location>
        <begin position="61"/>
        <end position="82"/>
    </location>
</feature>
<dbReference type="Pfam" id="PF21088">
    <property type="entry name" value="MS_channel_1st"/>
    <property type="match status" value="1"/>
</dbReference>
<comment type="subcellular location">
    <subcellularLocation>
        <location evidence="7">Cell inner membrane</location>
        <topology evidence="7">Multi-pass membrane protein</topology>
    </subcellularLocation>
    <subcellularLocation>
        <location evidence="1">Cell membrane</location>
        <topology evidence="1">Multi-pass membrane protein</topology>
    </subcellularLocation>
</comment>
<dbReference type="InterPro" id="IPR023408">
    <property type="entry name" value="MscS_beta-dom_sf"/>
</dbReference>
<sequence length="276" mass="29461">MIPEDFLNPETIAVLTQRALDAGTNIVLASAILIAGLIVAGTVRKAVVKAVHKSERIDNTLGAFFASLAYWGLMIMVLIAVLSRFGVETTSLVATLGAATLAIGLALQGTLSNLAAGVMIVLFRPYGLGDWVEVAGQSGTVKDINLFTTILATGDNKKVIVPNGEGWGSVIVNYSANETRRVDLGFSIDYGDDIDKAMATITKVLEADKRVLKDPAVFTAVKAHGASSVDIVCRAWCATGDYWGVFFDAMKNVKEAFDKDGISIPYPHEVHITRKS</sequence>
<keyword evidence="5 7" id="KW-1133">Transmembrane helix</keyword>
<comment type="subunit">
    <text evidence="7">Homoheptamer.</text>
</comment>
<feature type="domain" description="Mechanosensitive ion channel transmembrane helices 2/3" evidence="10">
    <location>
        <begin position="72"/>
        <end position="108"/>
    </location>
</feature>
<comment type="similarity">
    <text evidence="2 7">Belongs to the MscS (TC 1.A.23) family.</text>
</comment>
<evidence type="ECO:0000259" key="9">
    <source>
        <dbReference type="Pfam" id="PF21082"/>
    </source>
</evidence>
<dbReference type="Gene3D" id="1.10.287.1260">
    <property type="match status" value="1"/>
</dbReference>
<evidence type="ECO:0000256" key="7">
    <source>
        <dbReference type="RuleBase" id="RU369025"/>
    </source>
</evidence>
<evidence type="ECO:0000256" key="4">
    <source>
        <dbReference type="ARBA" id="ARBA00022692"/>
    </source>
</evidence>
<protein>
    <recommendedName>
        <fullName evidence="7">Small-conductance mechanosensitive channel</fullName>
    </recommendedName>
</protein>
<dbReference type="GO" id="GO:0008381">
    <property type="term" value="F:mechanosensitive monoatomic ion channel activity"/>
    <property type="evidence" value="ECO:0007669"/>
    <property type="project" value="InterPro"/>
</dbReference>
<evidence type="ECO:0000313" key="12">
    <source>
        <dbReference type="Proteomes" id="UP000199759"/>
    </source>
</evidence>
<evidence type="ECO:0000259" key="10">
    <source>
        <dbReference type="Pfam" id="PF21088"/>
    </source>
</evidence>
<dbReference type="SUPFAM" id="SSF82861">
    <property type="entry name" value="Mechanosensitive channel protein MscS (YggB), transmembrane region"/>
    <property type="match status" value="1"/>
</dbReference>
<reference evidence="11 12" key="1">
    <citation type="submission" date="2016-10" db="EMBL/GenBank/DDBJ databases">
        <authorList>
            <person name="de Groot N.N."/>
        </authorList>
    </citation>
    <scope>NUCLEOTIDE SEQUENCE [LARGE SCALE GENOMIC DNA]</scope>
    <source>
        <strain evidence="11 12">DSM 16077</strain>
    </source>
</reference>
<dbReference type="InterPro" id="IPR006685">
    <property type="entry name" value="MscS_channel_2nd"/>
</dbReference>
<dbReference type="InterPro" id="IPR045275">
    <property type="entry name" value="MscS_archaea/bacteria_type"/>
</dbReference>
<dbReference type="Gene3D" id="3.30.70.100">
    <property type="match status" value="1"/>
</dbReference>
<feature type="domain" description="Mechanosensitive ion channel MscS" evidence="8">
    <location>
        <begin position="110"/>
        <end position="175"/>
    </location>
</feature>
<dbReference type="PANTHER" id="PTHR30221">
    <property type="entry name" value="SMALL-CONDUCTANCE MECHANOSENSITIVE CHANNEL"/>
    <property type="match status" value="1"/>
</dbReference>
<evidence type="ECO:0000256" key="1">
    <source>
        <dbReference type="ARBA" id="ARBA00004651"/>
    </source>
</evidence>
<dbReference type="InterPro" id="IPR010920">
    <property type="entry name" value="LSM_dom_sf"/>
</dbReference>
<dbReference type="Gene3D" id="2.30.30.60">
    <property type="match status" value="1"/>
</dbReference>
<dbReference type="InterPro" id="IPR049142">
    <property type="entry name" value="MS_channel_1st"/>
</dbReference>
<keyword evidence="4 7" id="KW-0812">Transmembrane</keyword>
<keyword evidence="12" id="KW-1185">Reference proteome</keyword>
<evidence type="ECO:0000256" key="5">
    <source>
        <dbReference type="ARBA" id="ARBA00022989"/>
    </source>
</evidence>
<name>A0A1G9RWS4_9PROT</name>
<dbReference type="Pfam" id="PF00924">
    <property type="entry name" value="MS_channel_2nd"/>
    <property type="match status" value="1"/>
</dbReference>
<dbReference type="RefSeq" id="WP_091769449.1">
    <property type="nucleotide sequence ID" value="NZ_FNHG01000008.1"/>
</dbReference>
<feature type="domain" description="Mechanosensitive ion channel MscS C-terminal" evidence="9">
    <location>
        <begin position="184"/>
        <end position="264"/>
    </location>
</feature>
<dbReference type="GO" id="GO:0005886">
    <property type="term" value="C:plasma membrane"/>
    <property type="evidence" value="ECO:0007669"/>
    <property type="project" value="UniProtKB-SubCell"/>
</dbReference>
<dbReference type="Pfam" id="PF21082">
    <property type="entry name" value="MS_channel_3rd"/>
    <property type="match status" value="1"/>
</dbReference>
<keyword evidence="3" id="KW-1003">Cell membrane</keyword>
<keyword evidence="7" id="KW-0406">Ion transport</keyword>
<dbReference type="InterPro" id="IPR011014">
    <property type="entry name" value="MscS_channel_TM-2"/>
</dbReference>
<proteinExistence type="inferred from homology"/>
<dbReference type="InterPro" id="IPR011066">
    <property type="entry name" value="MscS_channel_C_sf"/>
</dbReference>
<feature type="transmembrane region" description="Helical" evidence="7">
    <location>
        <begin position="22"/>
        <end position="40"/>
    </location>
</feature>
<dbReference type="EMBL" id="FNHG01000008">
    <property type="protein sequence ID" value="SDM27470.1"/>
    <property type="molecule type" value="Genomic_DNA"/>
</dbReference>
<evidence type="ECO:0000256" key="6">
    <source>
        <dbReference type="ARBA" id="ARBA00023136"/>
    </source>
</evidence>
<keyword evidence="6 7" id="KW-0472">Membrane</keyword>
<evidence type="ECO:0000313" key="11">
    <source>
        <dbReference type="EMBL" id="SDM27470.1"/>
    </source>
</evidence>
<accession>A0A1G9RWS4</accession>
<dbReference type="AlphaFoldDB" id="A0A1G9RWS4"/>
<dbReference type="Proteomes" id="UP000199759">
    <property type="component" value="Unassembled WGS sequence"/>
</dbReference>
<keyword evidence="7" id="KW-0813">Transport</keyword>
<dbReference type="STRING" id="144026.SAMN04488568_10816"/>
<dbReference type="SUPFAM" id="SSF50182">
    <property type="entry name" value="Sm-like ribonucleoproteins"/>
    <property type="match status" value="1"/>
</dbReference>
<comment type="caution">
    <text evidence="7">Lacks conserved residue(s) required for the propagation of feature annotation.</text>
</comment>
<comment type="function">
    <text evidence="7">Mechanosensitive channel that participates in the regulation of osmotic pressure changes within the cell, opening in response to stretch forces in the membrane lipid bilayer, without the need for other proteins. Contributes to normal resistance to hypoosmotic shock. Forms an ion channel of 1.0 nanosiemens conductance with a slight preference for anions.</text>
</comment>
<organism evidence="11 12">
    <name type="scientific">Maricaulis salignorans</name>
    <dbReference type="NCBI Taxonomy" id="144026"/>
    <lineage>
        <taxon>Bacteria</taxon>
        <taxon>Pseudomonadati</taxon>
        <taxon>Pseudomonadota</taxon>
        <taxon>Alphaproteobacteria</taxon>
        <taxon>Maricaulales</taxon>
        <taxon>Maricaulaceae</taxon>
        <taxon>Maricaulis</taxon>
    </lineage>
</organism>
<keyword evidence="7" id="KW-0407">Ion channel</keyword>
<evidence type="ECO:0000259" key="8">
    <source>
        <dbReference type="Pfam" id="PF00924"/>
    </source>
</evidence>
<gene>
    <name evidence="11" type="ORF">SAMN04488568_10816</name>
</gene>
<keyword evidence="7" id="KW-0997">Cell inner membrane</keyword>
<dbReference type="InterPro" id="IPR049278">
    <property type="entry name" value="MS_channel_C"/>
</dbReference>
<dbReference type="SUPFAM" id="SSF82689">
    <property type="entry name" value="Mechanosensitive channel protein MscS (YggB), C-terminal domain"/>
    <property type="match status" value="1"/>
</dbReference>
<dbReference type="PANTHER" id="PTHR30221:SF1">
    <property type="entry name" value="SMALL-CONDUCTANCE MECHANOSENSITIVE CHANNEL"/>
    <property type="match status" value="1"/>
</dbReference>
<feature type="transmembrane region" description="Helical" evidence="7">
    <location>
        <begin position="94"/>
        <end position="123"/>
    </location>
</feature>
<evidence type="ECO:0000256" key="2">
    <source>
        <dbReference type="ARBA" id="ARBA00008017"/>
    </source>
</evidence>